<feature type="compositionally biased region" description="Gly residues" evidence="13">
    <location>
        <begin position="701"/>
        <end position="714"/>
    </location>
</feature>
<dbReference type="SUPFAM" id="SSF103637">
    <property type="entry name" value="CCHHC domain"/>
    <property type="match status" value="6"/>
</dbReference>
<feature type="compositionally biased region" description="Acidic residues" evidence="13">
    <location>
        <begin position="17"/>
        <end position="30"/>
    </location>
</feature>
<feature type="region of interest" description="Disordered" evidence="13">
    <location>
        <begin position="213"/>
        <end position="252"/>
    </location>
</feature>
<evidence type="ECO:0000256" key="4">
    <source>
        <dbReference type="ARBA" id="ARBA00022737"/>
    </source>
</evidence>
<dbReference type="GO" id="GO:0000978">
    <property type="term" value="F:RNA polymerase II cis-regulatory region sequence-specific DNA binding"/>
    <property type="evidence" value="ECO:0007669"/>
    <property type="project" value="TreeGrafter"/>
</dbReference>
<feature type="domain" description="Myelin transcription factor 1" evidence="14">
    <location>
        <begin position="616"/>
        <end position="882"/>
    </location>
</feature>
<dbReference type="GO" id="GO:0005634">
    <property type="term" value="C:nucleus"/>
    <property type="evidence" value="ECO:0007669"/>
    <property type="project" value="UniProtKB-SubCell"/>
</dbReference>
<gene>
    <name evidence="15" type="ORF">fugu_017215</name>
</gene>
<keyword evidence="8" id="KW-0238">DNA-binding</keyword>
<keyword evidence="10" id="KW-0539">Nucleus</keyword>
<accession>A0A4Z2BS97</accession>
<dbReference type="InterPro" id="IPR036060">
    <property type="entry name" value="Znf_C2H2C_sf"/>
</dbReference>
<evidence type="ECO:0000256" key="7">
    <source>
        <dbReference type="ARBA" id="ARBA00023015"/>
    </source>
</evidence>
<feature type="compositionally biased region" description="Basic and acidic residues" evidence="13">
    <location>
        <begin position="457"/>
        <end position="479"/>
    </location>
</feature>
<evidence type="ECO:0000256" key="10">
    <source>
        <dbReference type="ARBA" id="ARBA00023242"/>
    </source>
</evidence>
<comment type="subcellular location">
    <subcellularLocation>
        <location evidence="1">Nucleus</location>
    </subcellularLocation>
</comment>
<evidence type="ECO:0000256" key="1">
    <source>
        <dbReference type="ARBA" id="ARBA00004123"/>
    </source>
</evidence>
<dbReference type="PROSITE" id="PS50890">
    <property type="entry name" value="PUA"/>
    <property type="match status" value="1"/>
</dbReference>
<feature type="compositionally biased region" description="Acidic residues" evidence="13">
    <location>
        <begin position="226"/>
        <end position="240"/>
    </location>
</feature>
<feature type="region of interest" description="Disordered" evidence="13">
    <location>
        <begin position="647"/>
        <end position="722"/>
    </location>
</feature>
<dbReference type="PANTHER" id="PTHR10816">
    <property type="entry name" value="MYELIN TRANSCRIPTION FACTOR 1-RELATED"/>
    <property type="match status" value="1"/>
</dbReference>
<feature type="compositionally biased region" description="Low complexity" evidence="13">
    <location>
        <begin position="681"/>
        <end position="700"/>
    </location>
</feature>
<dbReference type="EMBL" id="SWLE01000011">
    <property type="protein sequence ID" value="TNM94456.1"/>
    <property type="molecule type" value="Genomic_DNA"/>
</dbReference>
<evidence type="ECO:0000259" key="14">
    <source>
        <dbReference type="Pfam" id="PF08474"/>
    </source>
</evidence>
<dbReference type="InterPro" id="IPR013681">
    <property type="entry name" value="Myelin_TF"/>
</dbReference>
<protein>
    <recommendedName>
        <fullName evidence="14">Myelin transcription factor 1 domain-containing protein</fullName>
    </recommendedName>
</protein>
<evidence type="ECO:0000256" key="12">
    <source>
        <dbReference type="SAM" id="Coils"/>
    </source>
</evidence>
<feature type="compositionally biased region" description="Basic and acidic residues" evidence="13">
    <location>
        <begin position="1"/>
        <end position="11"/>
    </location>
</feature>
<keyword evidence="12" id="KW-0175">Coiled coil</keyword>
<dbReference type="AlphaFoldDB" id="A0A4Z2BS97"/>
<feature type="compositionally biased region" description="Low complexity" evidence="13">
    <location>
        <begin position="213"/>
        <end position="225"/>
    </location>
</feature>
<feature type="region of interest" description="Disordered" evidence="13">
    <location>
        <begin position="124"/>
        <end position="155"/>
    </location>
</feature>
<keyword evidence="6" id="KW-0862">Zinc</keyword>
<keyword evidence="9" id="KW-0804">Transcription</keyword>
<dbReference type="GO" id="GO:0008270">
    <property type="term" value="F:zinc ion binding"/>
    <property type="evidence" value="ECO:0007669"/>
    <property type="project" value="UniProtKB-KW"/>
</dbReference>
<evidence type="ECO:0000313" key="15">
    <source>
        <dbReference type="EMBL" id="TNM94456.1"/>
    </source>
</evidence>
<feature type="region of interest" description="Disordered" evidence="13">
    <location>
        <begin position="384"/>
        <end position="412"/>
    </location>
</feature>
<evidence type="ECO:0000256" key="6">
    <source>
        <dbReference type="ARBA" id="ARBA00022833"/>
    </source>
</evidence>
<evidence type="ECO:0000256" key="13">
    <source>
        <dbReference type="SAM" id="MobiDB-lite"/>
    </source>
</evidence>
<evidence type="ECO:0000313" key="16">
    <source>
        <dbReference type="Proteomes" id="UP000516260"/>
    </source>
</evidence>
<dbReference type="Proteomes" id="UP000516260">
    <property type="component" value="Chromosome 19"/>
</dbReference>
<proteinExistence type="inferred from homology"/>
<evidence type="ECO:0000256" key="11">
    <source>
        <dbReference type="PROSITE-ProRule" id="PRU01143"/>
    </source>
</evidence>
<sequence length="1193" mass="131408">EREREREKEAADFPPATEEEEEEEEAEWRDEDLVRPHGTFSYPRLFSYMSGVTLNHEQMEINVVKKRHRTRSKGVRAAVEAVTQELFSCPTPGCDGSGHVSGKYARHRSVYGCPLAKKRKALEKQPLEPAAKRRPFLASSLGEEEEEEEEEVEDISAYTSYENEIMEDDNNNNNSCAISNGAAEDYENYDELVAKSLLNLGKIAEDAAYQAMTESEMNSNSSNSTVEDEDDDDEEDEGSDQGDAKGELSVDLDSDVVRETVDSLKLLAQGHGAILPEDGYAEGTMVDDGRSNGRSVVGVRDESEEEVCLSGLECLRNQCFDLAQKLSETQTSERTGIHHQLHVPTEQQMLHHLNSYDSCHQGDPRSLERNFSDMANLMKLEEQLSPASRGYPTSCSQEGDEDTTSVASDRSDETFDMAKGNLSLLEKAIALESERAKVMRDRMGPENTFLRHHQHRGHSEHSPRLHNASEERRSRLHQDGLKRAYYPKEYSRGEKKESKCPTPGCDGTGHVTGLYPHHRSLSGCPHKDRVPPEIVAMYENVLKCPTPGCSGRGHVNSNRNSHRSLSGCPIAAAEKMAKVHEKSHSVELGSKSSQTSDRVLRPMCFVKQLEIPQNGYKNNIPTSTPRSNLAKELEKYSKTSFDYSGYDSQHGGYGKRGPTARSGPGRDPSPKGYDAKRYCKTSSPASSTTSSYAPSSSSLSCGGGGGSAGGGGGSSASSTCSKSSFDYTHDMEAAHMAATAILNLSTRCRELPHALGGKPQDLLTQSPVGDLDDSGPVEVAGQPGGPEGSGTVLTPLQPMSPQRQALLSSRCYQLSEADCWDLPVDYTKIKRLGEEPDHKESAYFSSLHQSDELDPFHELLDEQRYPAEVPMPSPKHHKYSACKESKKELMTCPTPGCDGSGHITGNYASHRSLSGCPRAKKSGIKILHKEDKDDQEPIKCPVPGCDGQGHVTGKYASHRSASGCPLAAKRQKDSYVNGSQYVWKSGKTDGMSCPTPGCDGSGHVSGSFLTHRSLSGCPRATTAMKKARMSSVDMLTIKQRASKGIENDEEIKQLDEEIKDLNESNNQVESDMIKLRTQITTMESNLKSIEEENKVIEQQNDSLLHELANLSQSLINSLANIQLPHMRPLPQKEAPVKHNCCLQMPSREPMNEQNFDTYVSTLTDMYTHQDQYQSPENKALLENIRQAVQGIQV</sequence>
<keyword evidence="5 11" id="KW-0863">Zinc-finger</keyword>
<keyword evidence="7" id="KW-0805">Transcription regulation</keyword>
<name>A0A4Z2BS97_9TELE</name>
<comment type="caution">
    <text evidence="15">The sequence shown here is derived from an EMBL/GenBank/DDBJ whole genome shotgun (WGS) entry which is preliminary data.</text>
</comment>
<evidence type="ECO:0000256" key="3">
    <source>
        <dbReference type="ARBA" id="ARBA00022723"/>
    </source>
</evidence>
<evidence type="ECO:0000256" key="2">
    <source>
        <dbReference type="ARBA" id="ARBA00010194"/>
    </source>
</evidence>
<dbReference type="GO" id="GO:0000981">
    <property type="term" value="F:DNA-binding transcription factor activity, RNA polymerase II-specific"/>
    <property type="evidence" value="ECO:0007669"/>
    <property type="project" value="TreeGrafter"/>
</dbReference>
<evidence type="ECO:0000256" key="5">
    <source>
        <dbReference type="ARBA" id="ARBA00022771"/>
    </source>
</evidence>
<feature type="region of interest" description="Disordered" evidence="13">
    <location>
        <begin position="1"/>
        <end position="32"/>
    </location>
</feature>
<evidence type="ECO:0000256" key="8">
    <source>
        <dbReference type="ARBA" id="ARBA00023125"/>
    </source>
</evidence>
<organism evidence="15 16">
    <name type="scientific">Takifugu bimaculatus</name>
    <dbReference type="NCBI Taxonomy" id="433685"/>
    <lineage>
        <taxon>Eukaryota</taxon>
        <taxon>Metazoa</taxon>
        <taxon>Chordata</taxon>
        <taxon>Craniata</taxon>
        <taxon>Vertebrata</taxon>
        <taxon>Euteleostomi</taxon>
        <taxon>Actinopterygii</taxon>
        <taxon>Neopterygii</taxon>
        <taxon>Teleostei</taxon>
        <taxon>Neoteleostei</taxon>
        <taxon>Acanthomorphata</taxon>
        <taxon>Eupercaria</taxon>
        <taxon>Tetraodontiformes</taxon>
        <taxon>Tetradontoidea</taxon>
        <taxon>Tetraodontidae</taxon>
        <taxon>Takifugu</taxon>
    </lineage>
</organism>
<comment type="similarity">
    <text evidence="2">Belongs to the MYT1 family.</text>
</comment>
<dbReference type="Gene3D" id="4.10.320.30">
    <property type="match status" value="6"/>
</dbReference>
<dbReference type="InterPro" id="IPR002515">
    <property type="entry name" value="Znf_C2H2C"/>
</dbReference>
<dbReference type="PROSITE" id="PS51802">
    <property type="entry name" value="ZF_CCHHC"/>
    <property type="match status" value="6"/>
</dbReference>
<dbReference type="FunFam" id="4.10.320.30:FF:000001">
    <property type="entry name" value="Myelin transcription factor 1-like, a"/>
    <property type="match status" value="6"/>
</dbReference>
<dbReference type="Pfam" id="PF01530">
    <property type="entry name" value="zf-C2HC"/>
    <property type="match status" value="6"/>
</dbReference>
<feature type="compositionally biased region" description="Acidic residues" evidence="13">
    <location>
        <begin position="142"/>
        <end position="154"/>
    </location>
</feature>
<evidence type="ECO:0000256" key="9">
    <source>
        <dbReference type="ARBA" id="ARBA00023163"/>
    </source>
</evidence>
<keyword evidence="3" id="KW-0479">Metal-binding</keyword>
<feature type="coiled-coil region" evidence="12">
    <location>
        <begin position="1047"/>
        <end position="1113"/>
    </location>
</feature>
<feature type="region of interest" description="Disordered" evidence="13">
    <location>
        <begin position="453"/>
        <end position="479"/>
    </location>
</feature>
<reference evidence="15 16" key="1">
    <citation type="submission" date="2019-04" db="EMBL/GenBank/DDBJ databases">
        <title>The sequence and de novo assembly of Takifugu bimaculatus genome using PacBio and Hi-C technologies.</title>
        <authorList>
            <person name="Xu P."/>
            <person name="Liu B."/>
            <person name="Zhou Z."/>
        </authorList>
    </citation>
    <scope>NUCLEOTIDE SEQUENCE [LARGE SCALE GENOMIC DNA]</scope>
    <source>
        <strain evidence="15">TB-2018</strain>
        <tissue evidence="15">Muscle</tissue>
    </source>
</reference>
<feature type="non-terminal residue" evidence="15">
    <location>
        <position position="1"/>
    </location>
</feature>
<dbReference type="PANTHER" id="PTHR10816:SF20">
    <property type="entry name" value="MYELIN TRANSCRIPTION FACTOR 1-LIKE PROTEIN"/>
    <property type="match status" value="1"/>
</dbReference>
<keyword evidence="16" id="KW-1185">Reference proteome</keyword>
<dbReference type="Pfam" id="PF08474">
    <property type="entry name" value="MYT1"/>
    <property type="match status" value="1"/>
</dbReference>
<keyword evidence="4" id="KW-0677">Repeat</keyword>